<accession>A0A552V5G0</accession>
<evidence type="ECO:0000259" key="3">
    <source>
        <dbReference type="Pfam" id="PF18962"/>
    </source>
</evidence>
<dbReference type="NCBIfam" id="NF038128">
    <property type="entry name" value="choice_anch_J"/>
    <property type="match status" value="1"/>
</dbReference>
<protein>
    <submittedName>
        <fullName evidence="4">T9SS type A sorting domain-containing protein</fullName>
    </submittedName>
</protein>
<dbReference type="Gene3D" id="2.60.120.200">
    <property type="match status" value="1"/>
</dbReference>
<dbReference type="InterPro" id="IPR026444">
    <property type="entry name" value="Secre_tail"/>
</dbReference>
<comment type="caution">
    <text evidence="4">The sequence shown here is derived from an EMBL/GenBank/DDBJ whole genome shotgun (WGS) entry which is preliminary data.</text>
</comment>
<gene>
    <name evidence="4" type="ORF">FMM05_05670</name>
</gene>
<feature type="domain" description="Secretion system C-terminal sorting" evidence="3">
    <location>
        <begin position="240"/>
        <end position="310"/>
    </location>
</feature>
<dbReference type="Proteomes" id="UP000320643">
    <property type="component" value="Unassembled WGS sequence"/>
</dbReference>
<feature type="signal peptide" evidence="2">
    <location>
        <begin position="1"/>
        <end position="20"/>
    </location>
</feature>
<dbReference type="AlphaFoldDB" id="A0A552V5G0"/>
<dbReference type="NCBIfam" id="TIGR04183">
    <property type="entry name" value="Por_Secre_tail"/>
    <property type="match status" value="1"/>
</dbReference>
<evidence type="ECO:0000256" key="2">
    <source>
        <dbReference type="SAM" id="SignalP"/>
    </source>
</evidence>
<evidence type="ECO:0000313" key="4">
    <source>
        <dbReference type="EMBL" id="TRW25710.1"/>
    </source>
</evidence>
<dbReference type="RefSeq" id="WP_143372375.1">
    <property type="nucleotide sequence ID" value="NZ_VJVZ01000003.1"/>
</dbReference>
<proteinExistence type="predicted"/>
<name>A0A552V5G0_9FLAO</name>
<feature type="chain" id="PRO_5021937005" evidence="2">
    <location>
        <begin position="21"/>
        <end position="312"/>
    </location>
</feature>
<keyword evidence="5" id="KW-1185">Reference proteome</keyword>
<dbReference type="EMBL" id="VJVZ01000003">
    <property type="protein sequence ID" value="TRW25710.1"/>
    <property type="molecule type" value="Genomic_DNA"/>
</dbReference>
<organism evidence="4 5">
    <name type="scientific">Flavobacterium zepuense</name>
    <dbReference type="NCBI Taxonomy" id="2593302"/>
    <lineage>
        <taxon>Bacteria</taxon>
        <taxon>Pseudomonadati</taxon>
        <taxon>Bacteroidota</taxon>
        <taxon>Flavobacteriia</taxon>
        <taxon>Flavobacteriales</taxon>
        <taxon>Flavobacteriaceae</taxon>
        <taxon>Flavobacterium</taxon>
    </lineage>
</organism>
<sequence length="312" mass="33527">MKKNLLLASLLMGSYFTANAQTTLFTDSFETYDDFLIEGFGDWITVDNDGLDVYSGGGEFNWENRAVPQAYIIFNPEAAEVSDAVEGEDGSEESRDFAPRTGSKYAASWAAVPASASEGNDDWLISPAITLGSTGNTVTFYVKSLSDSYGLEEYNVGIYAGPGTPDAGDFEIIRDTEEAPFGEWEAVTIAIPSDYDAQSVRIGIHNVGVDHYMFMVDDFSVTTTGTVSVKDVLASKFSVSPNPATNVININNAENILVNNVSIVDINGRTVNSKSFDGVASAQINISNLAAGVYMMNIASDKGVITKKIIKN</sequence>
<reference evidence="4 5" key="1">
    <citation type="submission" date="2019-07" db="EMBL/GenBank/DDBJ databases">
        <title>Flavobacterium sp. nov., isolated from glacier ice.</title>
        <authorList>
            <person name="Liu Q."/>
            <person name="Xin Y.-H."/>
        </authorList>
    </citation>
    <scope>NUCLEOTIDE SEQUENCE [LARGE SCALE GENOMIC DNA]</scope>
    <source>
        <strain evidence="4 5">ZT4R6</strain>
    </source>
</reference>
<evidence type="ECO:0000313" key="5">
    <source>
        <dbReference type="Proteomes" id="UP000320643"/>
    </source>
</evidence>
<keyword evidence="1 2" id="KW-0732">Signal</keyword>
<evidence type="ECO:0000256" key="1">
    <source>
        <dbReference type="ARBA" id="ARBA00022729"/>
    </source>
</evidence>
<dbReference type="OrthoDB" id="1405746at2"/>
<dbReference type="Pfam" id="PF18962">
    <property type="entry name" value="Por_Secre_tail"/>
    <property type="match status" value="1"/>
</dbReference>